<feature type="compositionally biased region" description="Basic and acidic residues" evidence="18">
    <location>
        <begin position="1871"/>
        <end position="1884"/>
    </location>
</feature>
<feature type="compositionally biased region" description="Polar residues" evidence="18">
    <location>
        <begin position="1914"/>
        <end position="1925"/>
    </location>
</feature>
<feature type="region of interest" description="Disordered" evidence="18">
    <location>
        <begin position="1"/>
        <end position="23"/>
    </location>
</feature>
<reference evidence="20" key="1">
    <citation type="submission" date="2025-08" db="UniProtKB">
        <authorList>
            <consortium name="RefSeq"/>
        </authorList>
    </citation>
    <scope>IDENTIFICATION</scope>
</reference>
<feature type="compositionally biased region" description="Acidic residues" evidence="18">
    <location>
        <begin position="1151"/>
        <end position="1169"/>
    </location>
</feature>
<keyword evidence="11" id="KW-0010">Activator</keyword>
<dbReference type="SUPFAM" id="SSF46689">
    <property type="entry name" value="Homeodomain-like"/>
    <property type="match status" value="1"/>
</dbReference>
<dbReference type="GO" id="GO:0008625">
    <property type="term" value="P:extrinsic apoptotic signaling pathway via death domain receptors"/>
    <property type="evidence" value="ECO:0007669"/>
    <property type="project" value="TreeGrafter"/>
</dbReference>
<evidence type="ECO:0000313" key="20">
    <source>
        <dbReference type="RefSeq" id="XP_030638724.1"/>
    </source>
</evidence>
<dbReference type="FunCoup" id="A0A6J2W3S7">
    <property type="interactions" value="1513"/>
</dbReference>
<dbReference type="PANTHER" id="PTHR15489:SF2">
    <property type="entry name" value="CASP8-ASSOCIATED PROTEIN 2"/>
    <property type="match status" value="1"/>
</dbReference>
<feature type="compositionally biased region" description="Basic and acidic residues" evidence="18">
    <location>
        <begin position="1382"/>
        <end position="1419"/>
    </location>
</feature>
<feature type="compositionally biased region" description="Low complexity" evidence="18">
    <location>
        <begin position="704"/>
        <end position="714"/>
    </location>
</feature>
<feature type="compositionally biased region" description="Basic and acidic residues" evidence="18">
    <location>
        <begin position="183"/>
        <end position="192"/>
    </location>
</feature>
<evidence type="ECO:0000256" key="11">
    <source>
        <dbReference type="ARBA" id="ARBA00023159"/>
    </source>
</evidence>
<feature type="region of interest" description="Disordered" evidence="18">
    <location>
        <begin position="1698"/>
        <end position="1718"/>
    </location>
</feature>
<keyword evidence="5" id="KW-0678">Repressor</keyword>
<keyword evidence="14" id="KW-0131">Cell cycle</keyword>
<accession>A0A6J2W3S7</accession>
<feature type="region of interest" description="Disordered" evidence="18">
    <location>
        <begin position="275"/>
        <end position="343"/>
    </location>
</feature>
<evidence type="ECO:0000256" key="6">
    <source>
        <dbReference type="ARBA" id="ARBA00022553"/>
    </source>
</evidence>
<dbReference type="InterPro" id="IPR009057">
    <property type="entry name" value="Homeodomain-like_sf"/>
</dbReference>
<dbReference type="GO" id="GO:0016605">
    <property type="term" value="C:PML body"/>
    <property type="evidence" value="ECO:0007669"/>
    <property type="project" value="UniProtKB-SubCell"/>
</dbReference>
<feature type="region of interest" description="Disordered" evidence="18">
    <location>
        <begin position="176"/>
        <end position="238"/>
    </location>
</feature>
<evidence type="ECO:0000256" key="1">
    <source>
        <dbReference type="ARBA" id="ARBA00004173"/>
    </source>
</evidence>
<feature type="compositionally biased region" description="Basic residues" evidence="18">
    <location>
        <begin position="1085"/>
        <end position="1099"/>
    </location>
</feature>
<evidence type="ECO:0000256" key="17">
    <source>
        <dbReference type="SAM" id="Coils"/>
    </source>
</evidence>
<evidence type="ECO:0000256" key="15">
    <source>
        <dbReference type="ARBA" id="ARBA00069865"/>
    </source>
</evidence>
<feature type="region of interest" description="Disordered" evidence="18">
    <location>
        <begin position="1082"/>
        <end position="1108"/>
    </location>
</feature>
<feature type="compositionally biased region" description="Polar residues" evidence="18">
    <location>
        <begin position="409"/>
        <end position="424"/>
    </location>
</feature>
<feature type="compositionally biased region" description="Basic and acidic residues" evidence="18">
    <location>
        <begin position="781"/>
        <end position="796"/>
    </location>
</feature>
<evidence type="ECO:0000256" key="5">
    <source>
        <dbReference type="ARBA" id="ARBA00022491"/>
    </source>
</evidence>
<feature type="region of interest" description="Disordered" evidence="18">
    <location>
        <begin position="1831"/>
        <end position="1928"/>
    </location>
</feature>
<evidence type="ECO:0000256" key="14">
    <source>
        <dbReference type="ARBA" id="ARBA00023306"/>
    </source>
</evidence>
<dbReference type="GO" id="GO:0003714">
    <property type="term" value="F:transcription corepressor activity"/>
    <property type="evidence" value="ECO:0007669"/>
    <property type="project" value="TreeGrafter"/>
</dbReference>
<dbReference type="InParanoid" id="A0A6J2W3S7"/>
<gene>
    <name evidence="20" type="primary">casp8ap2</name>
</gene>
<dbReference type="OrthoDB" id="1938039at2759"/>
<dbReference type="Proteomes" id="UP000504632">
    <property type="component" value="Chromosome 8"/>
</dbReference>
<feature type="compositionally biased region" description="Polar residues" evidence="18">
    <location>
        <begin position="1183"/>
        <end position="1192"/>
    </location>
</feature>
<evidence type="ECO:0000256" key="2">
    <source>
        <dbReference type="ARBA" id="ARBA00004322"/>
    </source>
</evidence>
<dbReference type="Gene3D" id="1.10.10.60">
    <property type="entry name" value="Homeodomain-like"/>
    <property type="match status" value="1"/>
</dbReference>
<dbReference type="RefSeq" id="XP_030638724.1">
    <property type="nucleotide sequence ID" value="XM_030782864.1"/>
</dbReference>
<evidence type="ECO:0000256" key="9">
    <source>
        <dbReference type="ARBA" id="ARBA00023015"/>
    </source>
</evidence>
<keyword evidence="8" id="KW-0007">Acetylation</keyword>
<feature type="region of interest" description="Disordered" evidence="18">
    <location>
        <begin position="356"/>
        <end position="796"/>
    </location>
</feature>
<feature type="coiled-coil region" evidence="17">
    <location>
        <begin position="59"/>
        <end position="143"/>
    </location>
</feature>
<feature type="compositionally biased region" description="Basic and acidic residues" evidence="18">
    <location>
        <begin position="442"/>
        <end position="558"/>
    </location>
</feature>
<evidence type="ECO:0000256" key="8">
    <source>
        <dbReference type="ARBA" id="ARBA00022990"/>
    </source>
</evidence>
<feature type="compositionally biased region" description="Basic and acidic residues" evidence="18">
    <location>
        <begin position="1897"/>
        <end position="1912"/>
    </location>
</feature>
<keyword evidence="7" id="KW-0053">Apoptosis</keyword>
<feature type="compositionally biased region" description="Polar residues" evidence="18">
    <location>
        <begin position="1203"/>
        <end position="1230"/>
    </location>
</feature>
<evidence type="ECO:0000256" key="12">
    <source>
        <dbReference type="ARBA" id="ARBA00023163"/>
    </source>
</evidence>
<keyword evidence="10" id="KW-0496">Mitochondrion</keyword>
<evidence type="ECO:0000256" key="16">
    <source>
        <dbReference type="ARBA" id="ARBA00078515"/>
    </source>
</evidence>
<feature type="compositionally biased region" description="Polar residues" evidence="18">
    <location>
        <begin position="1836"/>
        <end position="1846"/>
    </location>
</feature>
<feature type="compositionally biased region" description="Polar residues" evidence="18">
    <location>
        <begin position="758"/>
        <end position="780"/>
    </location>
</feature>
<feature type="compositionally biased region" description="Polar residues" evidence="18">
    <location>
        <begin position="1456"/>
        <end position="1474"/>
    </location>
</feature>
<feature type="region of interest" description="Disordered" evidence="18">
    <location>
        <begin position="1125"/>
        <end position="1237"/>
    </location>
</feature>
<evidence type="ECO:0000256" key="13">
    <source>
        <dbReference type="ARBA" id="ARBA00023242"/>
    </source>
</evidence>
<feature type="region of interest" description="Disordered" evidence="18">
    <location>
        <begin position="985"/>
        <end position="1056"/>
    </location>
</feature>
<feature type="compositionally biased region" description="Acidic residues" evidence="18">
    <location>
        <begin position="738"/>
        <end position="756"/>
    </location>
</feature>
<feature type="compositionally biased region" description="Polar residues" evidence="18">
    <location>
        <begin position="994"/>
        <end position="1005"/>
    </location>
</feature>
<feature type="region of interest" description="Disordered" evidence="18">
    <location>
        <begin position="1544"/>
        <end position="1568"/>
    </location>
</feature>
<feature type="compositionally biased region" description="Basic and acidic residues" evidence="18">
    <location>
        <begin position="577"/>
        <end position="586"/>
    </location>
</feature>
<evidence type="ECO:0000256" key="4">
    <source>
        <dbReference type="ARBA" id="ARBA00022490"/>
    </source>
</evidence>
<feature type="region of interest" description="Disordered" evidence="18">
    <location>
        <begin position="1782"/>
        <end position="1802"/>
    </location>
</feature>
<feature type="region of interest" description="Disordered" evidence="18">
    <location>
        <begin position="1450"/>
        <end position="1481"/>
    </location>
</feature>
<feature type="region of interest" description="Disordered" evidence="18">
    <location>
        <begin position="908"/>
        <end position="944"/>
    </location>
</feature>
<comment type="subcellular location">
    <subcellularLocation>
        <location evidence="3">Cytoplasm</location>
    </subcellularLocation>
    <subcellularLocation>
        <location evidence="1">Mitochondrion</location>
    </subcellularLocation>
    <subcellularLocation>
        <location evidence="2">Nucleus</location>
        <location evidence="2">PML body</location>
    </subcellularLocation>
</comment>
<evidence type="ECO:0000256" key="10">
    <source>
        <dbReference type="ARBA" id="ARBA00023128"/>
    </source>
</evidence>
<feature type="compositionally biased region" description="Polar residues" evidence="18">
    <location>
        <begin position="656"/>
        <end position="670"/>
    </location>
</feature>
<dbReference type="GO" id="GO:0036337">
    <property type="term" value="P:Fas signaling pathway"/>
    <property type="evidence" value="ECO:0007669"/>
    <property type="project" value="TreeGrafter"/>
</dbReference>
<feature type="compositionally biased region" description="Basic and acidic residues" evidence="18">
    <location>
        <begin position="600"/>
        <end position="625"/>
    </location>
</feature>
<feature type="compositionally biased region" description="Basic and acidic residues" evidence="18">
    <location>
        <begin position="370"/>
        <end position="401"/>
    </location>
</feature>
<dbReference type="FunFam" id="1.10.10.60:FF:000265">
    <property type="entry name" value="CASP8-associated protein 2 isoform X1"/>
    <property type="match status" value="1"/>
</dbReference>
<evidence type="ECO:0000256" key="18">
    <source>
        <dbReference type="SAM" id="MobiDB-lite"/>
    </source>
</evidence>
<dbReference type="GO" id="GO:0005739">
    <property type="term" value="C:mitochondrion"/>
    <property type="evidence" value="ECO:0007669"/>
    <property type="project" value="UniProtKB-SubCell"/>
</dbReference>
<feature type="compositionally biased region" description="Polar residues" evidence="18">
    <location>
        <begin position="634"/>
        <end position="644"/>
    </location>
</feature>
<evidence type="ECO:0000256" key="7">
    <source>
        <dbReference type="ARBA" id="ARBA00022703"/>
    </source>
</evidence>
<keyword evidence="12" id="KW-0804">Transcription</keyword>
<dbReference type="InterPro" id="IPR039674">
    <property type="entry name" value="FLASH"/>
</dbReference>
<keyword evidence="19" id="KW-1185">Reference proteome</keyword>
<name>A0A6J2W3S7_CHACN</name>
<proteinExistence type="predicted"/>
<keyword evidence="17" id="KW-0175">Coiled coil</keyword>
<protein>
    <recommendedName>
        <fullName evidence="15">CASP8-associated protein 2</fullName>
    </recommendedName>
    <alternativeName>
        <fullName evidence="16">FLICE-associated huge protein</fullName>
    </alternativeName>
</protein>
<feature type="compositionally biased region" description="Basic and acidic residues" evidence="18">
    <location>
        <begin position="673"/>
        <end position="685"/>
    </location>
</feature>
<evidence type="ECO:0000256" key="3">
    <source>
        <dbReference type="ARBA" id="ARBA00004496"/>
    </source>
</evidence>
<dbReference type="Pfam" id="PF21227">
    <property type="entry name" value="Myb_DNA-binding_7"/>
    <property type="match status" value="1"/>
</dbReference>
<feature type="compositionally biased region" description="Polar residues" evidence="18">
    <location>
        <begin position="1782"/>
        <end position="1797"/>
    </location>
</feature>
<keyword evidence="6" id="KW-0597">Phosphoprotein</keyword>
<keyword evidence="4" id="KW-0963">Cytoplasm</keyword>
<evidence type="ECO:0000313" key="19">
    <source>
        <dbReference type="Proteomes" id="UP000504632"/>
    </source>
</evidence>
<feature type="compositionally biased region" description="Polar residues" evidence="18">
    <location>
        <begin position="928"/>
        <end position="944"/>
    </location>
</feature>
<organism evidence="19 20">
    <name type="scientific">Chanos chanos</name>
    <name type="common">Milkfish</name>
    <name type="synonym">Mugil chanos</name>
    <dbReference type="NCBI Taxonomy" id="29144"/>
    <lineage>
        <taxon>Eukaryota</taxon>
        <taxon>Metazoa</taxon>
        <taxon>Chordata</taxon>
        <taxon>Craniata</taxon>
        <taxon>Vertebrata</taxon>
        <taxon>Euteleostomi</taxon>
        <taxon>Actinopterygii</taxon>
        <taxon>Neopterygii</taxon>
        <taxon>Teleostei</taxon>
        <taxon>Ostariophysi</taxon>
        <taxon>Gonorynchiformes</taxon>
        <taxon>Chanidae</taxon>
        <taxon>Chanos</taxon>
    </lineage>
</organism>
<feature type="compositionally biased region" description="Basic and acidic residues" evidence="18">
    <location>
        <begin position="303"/>
        <end position="343"/>
    </location>
</feature>
<feature type="compositionally biased region" description="Basic and acidic residues" evidence="18">
    <location>
        <begin position="199"/>
        <end position="208"/>
    </location>
</feature>
<keyword evidence="13" id="KW-0539">Nucleus</keyword>
<sequence>MEDIDDLYGDLGQEHRDSPVNYDEESVDIYSGLENSPKNNGKTENVCPFQSPQRLSESMDLYEEIIAKEQQEKEATYNELKNKFDAAQNQIKELLLKLQEMQTKNLSLHTENTRLKKNISALIKTARMEILRKDDEINRLNQRPGRSGRGQSFQRPQLNCLNNKAFSRHNVKDAVGLPARPESQNHREESAVKDVSQPQDRHNVDHMETSLTQLPPLEKSRRSGTDCETPSDAHKTDCTVLNNSSTLQPRQVCGPIQSNTVSGYNEIRRKSVETEALISTEGDKAKQKASKTRAGSAEGSQEANKDRYSKEVDRTEKAWRESGKHSSEYSKNRHRHPEDLGMNRESERTENALYQAQTLSQSCVSSRTRSSKDSKDRLSRGSYQESRHHHEREGGGRDTARSGHKNRSPDSSNQRSFTEKTTTSLDHKTEHTGTRDHHRKEEKRQEDGNSRERRSSRSEKGKEYEREKAKDRDRSTRDIEKKNSEERRNTRSEKSKEYERRNRMTDRSGRETTIKTDEKMTNDRKSGSHSNMVEKKRGDSYPDRKDQDKGSEKRKTSCEIEEEKTKSKKSSTQVNARNEECTRNDKLANATENNPQKKTQGRDRDRSRGKGCLEDKEQKERRSESQMDAEVDSHANTAVQPNSSDDSHCSKKGQDKNLTQPDTQILSRSEASVADHRMSEEDSPNRKLSFMETLNLTLSPIKKQNQQSQVQQQVGAPSEECLLSKSAEQNSSLGEEFLIIDETEDGPESETMDVDSDPSLSQAPENTAQPDTSSSVTESTGAKETECSKVVDLLRENKDSSEIKADAAIPETVTTAQEVLCQDEEMQDGGIDEEANILRKSPNSCSDSRSEISQTLVKECLSADSCLPPEGPRASVCENLSVKSDTIGIQNPHASVCLEDLGKNIGKKSLSEPHSSPTVHSRVPNEDVPTSVTTQAPEGDVSENQCSVSVDAVSSTVGIHHVSQCHGNVEQMVVIPVKETETRENSFHEAKLSEGQSTAVPSVSVCTPKGVVPSTQLTSKPAESPVKVPKDASTSEPDSTEKELQNPEPSSSVPLIHDEDSMMLTLRNIKVIPDAISPLTSPVRQVRKVQPHRPGKQPHVKSLGKDFSSLSVAADASALRMDMNKENKRPDSSLPTQKDLNESALRSSSPEELEEGEIVSDEEEEEEEVPLSQSPPSRKEKSSSATGNQRSPKSPRLAKRASEMSSTATPKCSTQSNKSTTMVSTSSPNSQKRRFKTVLPPSAKTAISTVDEFMNVFKMIRMQIRKKYMKLHKTFSKTTFCSVIDMSLASFTEYVDSVNFDKLCSQGADLKTKLKNVISAVMSKVSDNGIVSRIFEQQAQNLKQKLWNFVDGQFDFLFKEVRSILISSCRRSKGKSSAVNAKDGKEVVKEQEKASLSVVDHRTGKKAKEVTEEVKESPPKKPPNTTPSNRLLSKCGLGSRGKNIRVLMEKEKDSSEVQTTDQTPALPSSDGTPTKNPPASADKMATYARRLSHSGSIQDKSDFEILTEQQTSSLTFNLVTDSQMGEIFKCLLQGSDLLDCSGSTGDNQNWPVGTPRKDGSSGENLTGVITPSKSITPTKLLASWSTISPCKFTSPNSKIQMSLNPALLDESCLLEVPSNLPPLTAVNSQRSFSILSEDLAVSLTIPSPLKSDNHLSFLQPANGEPLSAPDSVISAHFSEDALLEGEDATEQDIHLSLDTDNSSCGSSTGRTWEGSEPSSFRFKSNVPMQAEVMEKSNDHFIVRIRSTSAGPDQVTEGDLKEAQAEVSGSAEENNTLSTAITTAETQPTEPQSFSKSPTELPCVASTTHSLPVTIPEASNTLLQIEKARLDKDPAKNVNSNAPSTQEEGNKVVVIKSKDDKFSRKRKKHHSETKAKRSKTEEPQSKHHKLKHKKKSKDRKERGMKTPTKKESKVVSPQLSPNSLSAKNVVRKKGEVVMTWTRDEDRDILVELKMKGASTETFSSLAERINKSPSQIAERVAQLMKLFKKKEKMAS</sequence>
<feature type="compositionally biased region" description="Basic and acidic residues" evidence="18">
    <location>
        <begin position="218"/>
        <end position="237"/>
    </location>
</feature>
<dbReference type="PANTHER" id="PTHR15489">
    <property type="entry name" value="CASPASE 8 ASSOCIATED PROTEIN 2"/>
    <property type="match status" value="1"/>
</dbReference>
<keyword evidence="9" id="KW-0805">Transcription regulation</keyword>
<dbReference type="CTD" id="9994"/>
<feature type="region of interest" description="Disordered" evidence="18">
    <location>
        <begin position="1376"/>
        <end position="1437"/>
    </location>
</feature>
<feature type="compositionally biased region" description="Basic and acidic residues" evidence="18">
    <location>
        <begin position="425"/>
        <end position="435"/>
    </location>
</feature>
<feature type="compositionally biased region" description="Basic and acidic residues" evidence="18">
    <location>
        <begin position="645"/>
        <end position="655"/>
    </location>
</feature>
<feature type="compositionally biased region" description="Basic residues" evidence="18">
    <location>
        <begin position="1885"/>
        <end position="1896"/>
    </location>
</feature>
<feature type="compositionally biased region" description="Polar residues" evidence="18">
    <location>
        <begin position="1133"/>
        <end position="1150"/>
    </location>
</feature>
<dbReference type="GeneID" id="115819302"/>